<dbReference type="EMBL" id="WMLF01000162">
    <property type="protein sequence ID" value="MBB1244488.1"/>
    <property type="molecule type" value="Genomic_DNA"/>
</dbReference>
<dbReference type="PANTHER" id="PTHR42790:SF19">
    <property type="entry name" value="KYNURENINE_ALPHA-AMINOADIPATE AMINOTRANSFERASE, MITOCHONDRIAL"/>
    <property type="match status" value="1"/>
</dbReference>
<dbReference type="Gene3D" id="3.40.640.10">
    <property type="entry name" value="Type I PLP-dependent aspartate aminotransferase-like (Major domain)"/>
    <property type="match status" value="1"/>
</dbReference>
<evidence type="ECO:0000256" key="3">
    <source>
        <dbReference type="ARBA" id="ARBA00022679"/>
    </source>
</evidence>
<evidence type="ECO:0000256" key="2">
    <source>
        <dbReference type="ARBA" id="ARBA00022576"/>
    </source>
</evidence>
<dbReference type="Pfam" id="PF00155">
    <property type="entry name" value="Aminotran_1_2"/>
    <property type="match status" value="1"/>
</dbReference>
<keyword evidence="4" id="KW-0663">Pyridoxal phosphate</keyword>
<comment type="cofactor">
    <cofactor evidence="1">
        <name>pyridoxal 5'-phosphate</name>
        <dbReference type="ChEBI" id="CHEBI:597326"/>
    </cofactor>
</comment>
<keyword evidence="3" id="KW-0808">Transferase</keyword>
<keyword evidence="7" id="KW-1185">Reference proteome</keyword>
<gene>
    <name evidence="6" type="ORF">GL263_13075</name>
</gene>
<dbReference type="Gene3D" id="3.90.1150.10">
    <property type="entry name" value="Aspartate Aminotransferase, domain 1"/>
    <property type="match status" value="1"/>
</dbReference>
<comment type="caution">
    <text evidence="6">The sequence shown here is derived from an EMBL/GenBank/DDBJ whole genome shotgun (WGS) entry which is preliminary data.</text>
</comment>
<sequence length="451" mass="48497">MSPTAGPVTDLLVRTAPAGTGTGPAVGAGLSVDDLHASLNDPALTSMTLLNEITGRFPEAVSFAAGRPYEGDYAPEALHRYLDRYTRHLHEDRGFTPEQVARALFQYGDTKGVIADLVARQLAVDEGLAVDPTSVVVTTGCQEAMVLLLRALRRDPRDVVFAAAPTYVGFTGAARLVEMPVRQVREGRGGLDPGELAAEVRRARAEGLNPRACYVVPDFANPGGATMSTADRERLLRLAEREGLLLIEDNPYSMFHDGGRRPPTLKALDRSASVVYVGSFSKTAFPGARIGYLVADQPVWEGGLLADQLAKIKSMLTLNTSSVAQAVIGGMLLEHGHSLERASASSAEVYRRNRRAVLDGLARRFPDPAAGVRWNDPTGGLFVVVTVPFEADDSALEVSAGRFGVLWTPMHHFYAGNGGQRQLRLSVSVLTPEEIDVGLDRLKRFVADRSG</sequence>
<evidence type="ECO:0000313" key="6">
    <source>
        <dbReference type="EMBL" id="MBB1244488.1"/>
    </source>
</evidence>
<dbReference type="PANTHER" id="PTHR42790">
    <property type="entry name" value="AMINOTRANSFERASE"/>
    <property type="match status" value="1"/>
</dbReference>
<dbReference type="SUPFAM" id="SSF53383">
    <property type="entry name" value="PLP-dependent transferases"/>
    <property type="match status" value="1"/>
</dbReference>
<feature type="domain" description="Aminotransferase class I/classII large" evidence="5">
    <location>
        <begin position="103"/>
        <end position="442"/>
    </location>
</feature>
<dbReference type="InterPro" id="IPR015422">
    <property type="entry name" value="PyrdxlP-dep_Trfase_small"/>
</dbReference>
<dbReference type="InterPro" id="IPR050859">
    <property type="entry name" value="Class-I_PLP-dep_aminotransf"/>
</dbReference>
<protein>
    <submittedName>
        <fullName evidence="6">PLP-dependent aminotransferase family protein</fullName>
    </submittedName>
</protein>
<keyword evidence="2 6" id="KW-0032">Aminotransferase</keyword>
<dbReference type="InterPro" id="IPR015424">
    <property type="entry name" value="PyrdxlP-dep_Trfase"/>
</dbReference>
<organism evidence="6 7">
    <name type="scientific">Streptomyces durbertensis</name>
    <dbReference type="NCBI Taxonomy" id="2448886"/>
    <lineage>
        <taxon>Bacteria</taxon>
        <taxon>Bacillati</taxon>
        <taxon>Actinomycetota</taxon>
        <taxon>Actinomycetes</taxon>
        <taxon>Kitasatosporales</taxon>
        <taxon>Streptomycetaceae</taxon>
        <taxon>Streptomyces</taxon>
    </lineage>
</organism>
<reference evidence="7" key="1">
    <citation type="journal article" date="2020" name="Syst. Appl. Microbiol.">
        <title>Streptomyces alkaliterrae sp. nov., isolated from an alkaline soil, and emended descriptions of Streptomyces alkaliphilus, Streptomyces calidiresistens and Streptomyces durbertensis.</title>
        <authorList>
            <person name="Swiecimska M."/>
            <person name="Golinska P."/>
            <person name="Nouioui I."/>
            <person name="Wypij M."/>
            <person name="Rai M."/>
            <person name="Sangal V."/>
            <person name="Goodfellow M."/>
        </authorList>
    </citation>
    <scope>NUCLEOTIDE SEQUENCE [LARGE SCALE GENOMIC DNA]</scope>
    <source>
        <strain evidence="7">DSM 104538</strain>
    </source>
</reference>
<proteinExistence type="predicted"/>
<evidence type="ECO:0000256" key="4">
    <source>
        <dbReference type="ARBA" id="ARBA00022898"/>
    </source>
</evidence>
<evidence type="ECO:0000313" key="7">
    <source>
        <dbReference type="Proteomes" id="UP000766698"/>
    </source>
</evidence>
<dbReference type="CDD" id="cd00609">
    <property type="entry name" value="AAT_like"/>
    <property type="match status" value="1"/>
</dbReference>
<dbReference type="Proteomes" id="UP000766698">
    <property type="component" value="Unassembled WGS sequence"/>
</dbReference>
<dbReference type="GO" id="GO:0008483">
    <property type="term" value="F:transaminase activity"/>
    <property type="evidence" value="ECO:0007669"/>
    <property type="project" value="UniProtKB-KW"/>
</dbReference>
<evidence type="ECO:0000256" key="1">
    <source>
        <dbReference type="ARBA" id="ARBA00001933"/>
    </source>
</evidence>
<accession>A0ABR6EGM6</accession>
<dbReference type="InterPro" id="IPR004839">
    <property type="entry name" value="Aminotransferase_I/II_large"/>
</dbReference>
<evidence type="ECO:0000259" key="5">
    <source>
        <dbReference type="Pfam" id="PF00155"/>
    </source>
</evidence>
<dbReference type="InterPro" id="IPR015421">
    <property type="entry name" value="PyrdxlP-dep_Trfase_major"/>
</dbReference>
<name>A0ABR6EGM6_9ACTN</name>